<dbReference type="InterPro" id="IPR042983">
    <property type="entry name" value="PKDCC"/>
</dbReference>
<dbReference type="Proteomes" id="UP000887565">
    <property type="component" value="Unplaced"/>
</dbReference>
<accession>A0A915JV55</accession>
<name>A0A915JV55_ROMCU</name>
<evidence type="ECO:0000313" key="2">
    <source>
        <dbReference type="WBParaSite" id="nRc.2.0.1.t29662-RA"/>
    </source>
</evidence>
<keyword evidence="1" id="KW-1185">Reference proteome</keyword>
<dbReference type="GO" id="GO:0004715">
    <property type="term" value="F:non-membrane spanning protein tyrosine kinase activity"/>
    <property type="evidence" value="ECO:0007669"/>
    <property type="project" value="InterPro"/>
</dbReference>
<dbReference type="WBParaSite" id="nRc.2.0.1.t29662-RA">
    <property type="protein sequence ID" value="nRc.2.0.1.t29662-RA"/>
    <property type="gene ID" value="nRc.2.0.1.g29662"/>
</dbReference>
<evidence type="ECO:0000313" key="1">
    <source>
        <dbReference type="Proteomes" id="UP000887565"/>
    </source>
</evidence>
<sequence>MRLQPMRINVFNLHCIFRRLEICEQSLPIFRVKSFTISKKQCNRCRKTDKVDKVGSCREKVDKVVLKRKVIVLSMAQLLHFLSHSHLGSIIMNDMRRQQFVLIKGQLKLVDVDDVGLEEPRCSDDFDCRTLIDNLHYSSPSSHNNINSLKCINSRCSGFNERKNVFNAAKHFTTFLLPYGAPDTLKNRVEELIAKFQNQVSSDILLEEVIRLKDSFAKGLYMGEQTEKVAFRQVRYADLIGLHDYSCKGSSSFSSCRISVSSVQEAKAMCQSQEICRAFVWTNEKSWTGRNIVYFKNNATNWSLDNRNTTLYVKLDL</sequence>
<dbReference type="PANTHER" id="PTHR46448:SF1">
    <property type="entry name" value="PROTEIN KINASE DOMAIN-CONTAINING PROTEIN"/>
    <property type="match status" value="1"/>
</dbReference>
<dbReference type="PANTHER" id="PTHR46448">
    <property type="entry name" value="PROTEIN KINASE DOMAIN-CONTAINING PROTEIN"/>
    <property type="match status" value="1"/>
</dbReference>
<protein>
    <submittedName>
        <fullName evidence="2">Uncharacterized protein</fullName>
    </submittedName>
</protein>
<reference evidence="2" key="1">
    <citation type="submission" date="2022-11" db="UniProtKB">
        <authorList>
            <consortium name="WormBaseParasite"/>
        </authorList>
    </citation>
    <scope>IDENTIFICATION</scope>
</reference>
<dbReference type="AlphaFoldDB" id="A0A915JV55"/>
<dbReference type="GO" id="GO:0005576">
    <property type="term" value="C:extracellular region"/>
    <property type="evidence" value="ECO:0007669"/>
    <property type="project" value="TreeGrafter"/>
</dbReference>
<organism evidence="1 2">
    <name type="scientific">Romanomermis culicivorax</name>
    <name type="common">Nematode worm</name>
    <dbReference type="NCBI Taxonomy" id="13658"/>
    <lineage>
        <taxon>Eukaryota</taxon>
        <taxon>Metazoa</taxon>
        <taxon>Ecdysozoa</taxon>
        <taxon>Nematoda</taxon>
        <taxon>Enoplea</taxon>
        <taxon>Dorylaimia</taxon>
        <taxon>Mermithida</taxon>
        <taxon>Mermithoidea</taxon>
        <taxon>Mermithidae</taxon>
        <taxon>Romanomermis</taxon>
    </lineage>
</organism>
<proteinExistence type="predicted"/>
<dbReference type="GO" id="GO:0001501">
    <property type="term" value="P:skeletal system development"/>
    <property type="evidence" value="ECO:0007669"/>
    <property type="project" value="TreeGrafter"/>
</dbReference>